<gene>
    <name evidence="2" type="ORF">NSA58_16920</name>
</gene>
<proteinExistence type="predicted"/>
<comment type="caution">
    <text evidence="2">The sequence shown here is derived from an EMBL/GenBank/DDBJ whole genome shotgun (WGS) entry which is preliminary data.</text>
</comment>
<dbReference type="EMBL" id="JANKBY010000317">
    <property type="protein sequence ID" value="MCR1824465.1"/>
    <property type="molecule type" value="Genomic_DNA"/>
</dbReference>
<evidence type="ECO:0000313" key="3">
    <source>
        <dbReference type="Proteomes" id="UP001140817"/>
    </source>
</evidence>
<sequence length="104" mass="11576">MESTLVKNEEYILIAPKNHSLANKEEVYLKDLKDEYFIAYDDKSDNVIQSYSGLIGYTPKVYAQPSEGSVLAALVVAGARISIILNTHMINTNKISAIKIKDNI</sequence>
<dbReference type="RefSeq" id="WP_152607185.1">
    <property type="nucleotide sequence ID" value="NZ_JANKBY010000317.1"/>
</dbReference>
<dbReference type="Gene3D" id="3.40.190.10">
    <property type="entry name" value="Periplasmic binding protein-like II"/>
    <property type="match status" value="1"/>
</dbReference>
<name>A0A9X2MD99_9FIRM</name>
<organism evidence="2 3">
    <name type="scientific">Terrisporobacter muris</name>
    <dbReference type="NCBI Taxonomy" id="2963284"/>
    <lineage>
        <taxon>Bacteria</taxon>
        <taxon>Bacillati</taxon>
        <taxon>Bacillota</taxon>
        <taxon>Clostridia</taxon>
        <taxon>Peptostreptococcales</taxon>
        <taxon>Peptostreptococcaceae</taxon>
        <taxon>Terrisporobacter</taxon>
    </lineage>
</organism>
<evidence type="ECO:0000259" key="1">
    <source>
        <dbReference type="Pfam" id="PF03466"/>
    </source>
</evidence>
<accession>A0A9X2MD99</accession>
<reference evidence="2" key="1">
    <citation type="submission" date="2022-07" db="EMBL/GenBank/DDBJ databases">
        <title>Enhanced cultured diversity of the mouse gut microbiota enables custom-made synthetic communities.</title>
        <authorList>
            <person name="Afrizal A."/>
        </authorList>
    </citation>
    <scope>NUCLEOTIDE SEQUENCE</scope>
    <source>
        <strain evidence="2">DSM 29186</strain>
    </source>
</reference>
<protein>
    <submittedName>
        <fullName evidence="2">LysR substrate-binding domain-containing protein</fullName>
    </submittedName>
</protein>
<dbReference type="Proteomes" id="UP001140817">
    <property type="component" value="Unassembled WGS sequence"/>
</dbReference>
<evidence type="ECO:0000313" key="2">
    <source>
        <dbReference type="EMBL" id="MCR1824465.1"/>
    </source>
</evidence>
<dbReference type="InterPro" id="IPR005119">
    <property type="entry name" value="LysR_subst-bd"/>
</dbReference>
<keyword evidence="3" id="KW-1185">Reference proteome</keyword>
<dbReference type="AlphaFoldDB" id="A0A9X2MD99"/>
<feature type="domain" description="LysR substrate-binding" evidence="1">
    <location>
        <begin position="3"/>
        <end position="88"/>
    </location>
</feature>
<dbReference type="Pfam" id="PF03466">
    <property type="entry name" value="LysR_substrate"/>
    <property type="match status" value="1"/>
</dbReference>
<dbReference type="SUPFAM" id="SSF53850">
    <property type="entry name" value="Periplasmic binding protein-like II"/>
    <property type="match status" value="1"/>
</dbReference>